<evidence type="ECO:0000256" key="2">
    <source>
        <dbReference type="ARBA" id="ARBA00022801"/>
    </source>
</evidence>
<dbReference type="EMBL" id="KI968881">
    <property type="protein sequence ID" value="EUN20854.1"/>
    <property type="molecule type" value="Genomic_DNA"/>
</dbReference>
<keyword evidence="1" id="KW-0547">Nucleotide-binding</keyword>
<keyword evidence="7" id="KW-1185">Reference proteome</keyword>
<dbReference type="CDD" id="cd18808">
    <property type="entry name" value="SF1_C_Upf1"/>
    <property type="match status" value="1"/>
</dbReference>
<dbReference type="InterPro" id="IPR041679">
    <property type="entry name" value="DNA2/NAM7-like_C"/>
</dbReference>
<dbReference type="InterPro" id="IPR027417">
    <property type="entry name" value="P-loop_NTPase"/>
</dbReference>
<dbReference type="GeneID" id="26257441"/>
<dbReference type="SUPFAM" id="SSF52540">
    <property type="entry name" value="P-loop containing nucleoside triphosphate hydrolases"/>
    <property type="match status" value="1"/>
</dbReference>
<dbReference type="GO" id="GO:0016787">
    <property type="term" value="F:hydrolase activity"/>
    <property type="evidence" value="ECO:0007669"/>
    <property type="project" value="UniProtKB-KW"/>
</dbReference>
<dbReference type="RefSeq" id="XP_014550428.1">
    <property type="nucleotide sequence ID" value="XM_014694942.1"/>
</dbReference>
<keyword evidence="3" id="KW-0347">Helicase</keyword>
<feature type="domain" description="DNA2/NAM7 helicase-like C-terminal" evidence="5">
    <location>
        <begin position="63"/>
        <end position="142"/>
    </location>
</feature>
<keyword evidence="2" id="KW-0378">Hydrolase</keyword>
<dbReference type="Proteomes" id="UP000054337">
    <property type="component" value="Unassembled WGS sequence"/>
</dbReference>
<evidence type="ECO:0000313" key="6">
    <source>
        <dbReference type="EMBL" id="EUN20854.1"/>
    </source>
</evidence>
<reference evidence="6 7" key="1">
    <citation type="journal article" date="2013" name="PLoS Genet.">
        <title>Comparative genome structure, secondary metabolite, and effector coding capacity across Cochliobolus pathogens.</title>
        <authorList>
            <person name="Condon B.J."/>
            <person name="Leng Y."/>
            <person name="Wu D."/>
            <person name="Bushley K.E."/>
            <person name="Ohm R.A."/>
            <person name="Otillar R."/>
            <person name="Martin J."/>
            <person name="Schackwitz W."/>
            <person name="Grimwood J."/>
            <person name="MohdZainudin N."/>
            <person name="Xue C."/>
            <person name="Wang R."/>
            <person name="Manning V.A."/>
            <person name="Dhillon B."/>
            <person name="Tu Z.J."/>
            <person name="Steffenson B.J."/>
            <person name="Salamov A."/>
            <person name="Sun H."/>
            <person name="Lowry S."/>
            <person name="LaButti K."/>
            <person name="Han J."/>
            <person name="Copeland A."/>
            <person name="Lindquist E."/>
            <person name="Barry K."/>
            <person name="Schmutz J."/>
            <person name="Baker S.E."/>
            <person name="Ciuffetti L.M."/>
            <person name="Grigoriev I.V."/>
            <person name="Zhong S."/>
            <person name="Turgeon B.G."/>
        </authorList>
    </citation>
    <scope>NUCLEOTIDE SEQUENCE [LARGE SCALE GENOMIC DNA]</scope>
    <source>
        <strain evidence="6 7">FI3</strain>
    </source>
</reference>
<dbReference type="Gene3D" id="3.40.50.300">
    <property type="entry name" value="P-loop containing nucleotide triphosphate hydrolases"/>
    <property type="match status" value="1"/>
</dbReference>
<evidence type="ECO:0000256" key="4">
    <source>
        <dbReference type="ARBA" id="ARBA00022840"/>
    </source>
</evidence>
<evidence type="ECO:0000313" key="7">
    <source>
        <dbReference type="Proteomes" id="UP000054337"/>
    </source>
</evidence>
<dbReference type="OrthoDB" id="6513042at2759"/>
<sequence length="174" mass="19684">MHRTLCHFSSTEFYDGRLDTAVADDSRPLPISRFPWPKDNRLVWIEINSPEDLGTSSKPAELQQRSLAILTPYTRQKEVLSSTLPMAEVSSVDGFQGREADVVIFVTVRCNLSRDIGFLADMRRLNVVMTRAKCGVVIIGNKETLTGGIEVGDEQEESRKVWQRLVKRCQMVQV</sequence>
<dbReference type="AlphaFoldDB" id="W7E1E8"/>
<keyword evidence="4" id="KW-0067">ATP-binding</keyword>
<protein>
    <recommendedName>
        <fullName evidence="5">DNA2/NAM7 helicase-like C-terminal domain-containing protein</fullName>
    </recommendedName>
</protein>
<dbReference type="HOGENOM" id="CLU_001666_9_0_1"/>
<organism evidence="6 7">
    <name type="scientific">Bipolaris victoriae (strain FI3)</name>
    <name type="common">Victoria blight of oats agent</name>
    <name type="synonym">Cochliobolus victoriae</name>
    <dbReference type="NCBI Taxonomy" id="930091"/>
    <lineage>
        <taxon>Eukaryota</taxon>
        <taxon>Fungi</taxon>
        <taxon>Dikarya</taxon>
        <taxon>Ascomycota</taxon>
        <taxon>Pezizomycotina</taxon>
        <taxon>Dothideomycetes</taxon>
        <taxon>Pleosporomycetidae</taxon>
        <taxon>Pleosporales</taxon>
        <taxon>Pleosporineae</taxon>
        <taxon>Pleosporaceae</taxon>
        <taxon>Bipolaris</taxon>
    </lineage>
</organism>
<evidence type="ECO:0000256" key="3">
    <source>
        <dbReference type="ARBA" id="ARBA00022806"/>
    </source>
</evidence>
<dbReference type="GO" id="GO:0005524">
    <property type="term" value="F:ATP binding"/>
    <property type="evidence" value="ECO:0007669"/>
    <property type="project" value="UniProtKB-KW"/>
</dbReference>
<dbReference type="PANTHER" id="PTHR43788">
    <property type="entry name" value="DNA2/NAM7 HELICASE FAMILY MEMBER"/>
    <property type="match status" value="1"/>
</dbReference>
<dbReference type="InterPro" id="IPR050534">
    <property type="entry name" value="Coronavir_polyprotein_1ab"/>
</dbReference>
<dbReference type="Pfam" id="PF13087">
    <property type="entry name" value="AAA_12"/>
    <property type="match status" value="1"/>
</dbReference>
<evidence type="ECO:0000259" key="5">
    <source>
        <dbReference type="Pfam" id="PF13087"/>
    </source>
</evidence>
<name>W7E1E8_BIPV3</name>
<gene>
    <name evidence="6" type="ORF">COCVIDRAFT_43038</name>
</gene>
<dbReference type="InterPro" id="IPR047187">
    <property type="entry name" value="SF1_C_Upf1"/>
</dbReference>
<dbReference type="PANTHER" id="PTHR43788:SF8">
    <property type="entry name" value="DNA-BINDING PROTEIN SMUBP-2"/>
    <property type="match status" value="1"/>
</dbReference>
<accession>W7E1E8</accession>
<dbReference type="GO" id="GO:0043139">
    <property type="term" value="F:5'-3' DNA helicase activity"/>
    <property type="evidence" value="ECO:0007669"/>
    <property type="project" value="TreeGrafter"/>
</dbReference>
<evidence type="ECO:0000256" key="1">
    <source>
        <dbReference type="ARBA" id="ARBA00022741"/>
    </source>
</evidence>
<proteinExistence type="predicted"/>